<dbReference type="AlphaFoldDB" id="A0A5M8QVJ1"/>
<dbReference type="Gene3D" id="3.40.50.1820">
    <property type="entry name" value="alpha/beta hydrolase"/>
    <property type="match status" value="1"/>
</dbReference>
<dbReference type="InterPro" id="IPR029058">
    <property type="entry name" value="AB_hydrolase_fold"/>
</dbReference>
<dbReference type="InterPro" id="IPR000073">
    <property type="entry name" value="AB_hydrolase_1"/>
</dbReference>
<dbReference type="PANTHER" id="PTHR46438">
    <property type="entry name" value="ALPHA/BETA-HYDROLASES SUPERFAMILY PROTEIN"/>
    <property type="match status" value="1"/>
</dbReference>
<organism evidence="2 3">
    <name type="scientific">Dyadobacter flavalbus</name>
    <dbReference type="NCBI Taxonomy" id="2579942"/>
    <lineage>
        <taxon>Bacteria</taxon>
        <taxon>Pseudomonadati</taxon>
        <taxon>Bacteroidota</taxon>
        <taxon>Cytophagia</taxon>
        <taxon>Cytophagales</taxon>
        <taxon>Spirosomataceae</taxon>
        <taxon>Dyadobacter</taxon>
    </lineage>
</organism>
<dbReference type="Pfam" id="PF00561">
    <property type="entry name" value="Abhydrolase_1"/>
    <property type="match status" value="1"/>
</dbReference>
<comment type="caution">
    <text evidence="2">The sequence shown here is derived from an EMBL/GenBank/DDBJ whole genome shotgun (WGS) entry which is preliminary data.</text>
</comment>
<dbReference type="EMBL" id="VBSN01000027">
    <property type="protein sequence ID" value="KAA6440169.1"/>
    <property type="molecule type" value="Genomic_DNA"/>
</dbReference>
<evidence type="ECO:0000313" key="3">
    <source>
        <dbReference type="Proteomes" id="UP000323994"/>
    </source>
</evidence>
<feature type="domain" description="AB hydrolase-1" evidence="1">
    <location>
        <begin position="14"/>
        <end position="247"/>
    </location>
</feature>
<dbReference type="RefSeq" id="WP_139011195.1">
    <property type="nucleotide sequence ID" value="NZ_VBSN01000027.1"/>
</dbReference>
<reference evidence="2 3" key="1">
    <citation type="submission" date="2019-05" db="EMBL/GenBank/DDBJ databases">
        <authorList>
            <person name="Qu J.-H."/>
        </authorList>
    </citation>
    <scope>NUCLEOTIDE SEQUENCE [LARGE SCALE GENOMIC DNA]</scope>
    <source>
        <strain evidence="2 3">NS28</strain>
    </source>
</reference>
<evidence type="ECO:0000259" key="1">
    <source>
        <dbReference type="Pfam" id="PF00561"/>
    </source>
</evidence>
<dbReference type="Proteomes" id="UP000323994">
    <property type="component" value="Unassembled WGS sequence"/>
</dbReference>
<dbReference type="OrthoDB" id="975949at2"/>
<keyword evidence="3" id="KW-1185">Reference proteome</keyword>
<accession>A0A5M8QVJ1</accession>
<gene>
    <name evidence="2" type="ORF">FEM33_06055</name>
</gene>
<name>A0A5M8QVJ1_9BACT</name>
<proteinExistence type="predicted"/>
<dbReference type="GO" id="GO:0016787">
    <property type="term" value="F:hydrolase activity"/>
    <property type="evidence" value="ECO:0007669"/>
    <property type="project" value="UniProtKB-KW"/>
</dbReference>
<keyword evidence="2" id="KW-0378">Hydrolase</keyword>
<sequence length="258" mass="29386">MKLHCHKLGGGPNVLLAFHGIGQDGISCFEPFEKNLGNHYTVYAFDLFFHGKSQSLGKQLITKGFWSKLIQEFLDENKILHFDVAGFSMGGRFALATLEAFPERIGNVFLIAPDGISEHPLYTLASRFQPARWLFRHSMRRPETFLRTAGFLQKAGLVNKSLFRFTQQLLDTPQKRQTIYKSWTGFRKLKFDISALYKTALQNNVSIFLFAGKYDKLLKPAHVKKLAEMLPQTQYVVLKSGHTQLVEQACLQICALIK</sequence>
<dbReference type="SUPFAM" id="SSF53474">
    <property type="entry name" value="alpha/beta-Hydrolases"/>
    <property type="match status" value="1"/>
</dbReference>
<protein>
    <submittedName>
        <fullName evidence="2">Alpha/beta hydrolase</fullName>
    </submittedName>
</protein>
<evidence type="ECO:0000313" key="2">
    <source>
        <dbReference type="EMBL" id="KAA6440169.1"/>
    </source>
</evidence>